<sequence>MKPLKRALDEERMQEQELSSAMSDSDPLEDDGFPLDLSGGGGGSGKRRRRFNLPKDAVSTLRGWLYEHRYNAYPSEQEKLSLSAQTSLSVLQICNWFINARRRLLPDLLRKDGKDPSHFTISRRAGKGEGRLSTGGSSSPESPASLAPPPALLPMRPSVIRPGPTLDLSLLGNTATAILTGAGYTGQDGWCSGPVQFDTNVLLRQEEGKSSAVLGGSPAGGLYNTPPPTPPELGLGQDFSDLRLLVDAALQRAAEQESQKRLLQEIQSRAASEAQGVGSRSVMGPTPPPEPSPGPTTSLSDPSPSEKAGPSQVLMPVDSASEGPAQIPVSTPFATFAPPPPHLPPTPVPAEPPVSSPSPAHTMTPAPTLSTVPALNITPGPVQASPAVLSPFLGLASRHLQPLPSSVPNVGAVQRAQLVPSVWSVVHSDVASRQPGAGVQAAMTSVWGPQHTLRTLSETVN</sequence>
<evidence type="ECO:0000256" key="8">
    <source>
        <dbReference type="PROSITE-ProRule" id="PRU00108"/>
    </source>
</evidence>
<dbReference type="GO" id="GO:0003677">
    <property type="term" value="F:DNA binding"/>
    <property type="evidence" value="ECO:0007669"/>
    <property type="project" value="UniProtKB-UniRule"/>
</dbReference>
<evidence type="ECO:0000259" key="10">
    <source>
        <dbReference type="PROSITE" id="PS50071"/>
    </source>
</evidence>
<gene>
    <name evidence="11" type="ORF">UPYG_G00161650</name>
</gene>
<reference evidence="11 12" key="1">
    <citation type="submission" date="2024-06" db="EMBL/GenBank/DDBJ databases">
        <authorList>
            <person name="Pan Q."/>
            <person name="Wen M."/>
            <person name="Jouanno E."/>
            <person name="Zahm M."/>
            <person name="Klopp C."/>
            <person name="Cabau C."/>
            <person name="Louis A."/>
            <person name="Berthelot C."/>
            <person name="Parey E."/>
            <person name="Roest Crollius H."/>
            <person name="Montfort J."/>
            <person name="Robinson-Rechavi M."/>
            <person name="Bouchez O."/>
            <person name="Lampietro C."/>
            <person name="Lopez Roques C."/>
            <person name="Donnadieu C."/>
            <person name="Postlethwait J."/>
            <person name="Bobe J."/>
            <person name="Verreycken H."/>
            <person name="Guiguen Y."/>
        </authorList>
    </citation>
    <scope>NUCLEOTIDE SEQUENCE [LARGE SCALE GENOMIC DNA]</scope>
    <source>
        <strain evidence="11">Up_M1</strain>
        <tissue evidence="11">Testis</tissue>
    </source>
</reference>
<feature type="region of interest" description="Disordered" evidence="9">
    <location>
        <begin position="261"/>
        <end position="367"/>
    </location>
</feature>
<dbReference type="FunFam" id="1.10.10.60:FF:000059">
    <property type="entry name" value="TGFB-induced factor homeobox 1"/>
    <property type="match status" value="1"/>
</dbReference>
<evidence type="ECO:0000313" key="12">
    <source>
        <dbReference type="Proteomes" id="UP001557470"/>
    </source>
</evidence>
<dbReference type="SMART" id="SM00389">
    <property type="entry name" value="HOX"/>
    <property type="match status" value="1"/>
</dbReference>
<feature type="compositionally biased region" description="Pro residues" evidence="9">
    <location>
        <begin position="337"/>
        <end position="356"/>
    </location>
</feature>
<organism evidence="11 12">
    <name type="scientific">Umbra pygmaea</name>
    <name type="common">Eastern mudminnow</name>
    <dbReference type="NCBI Taxonomy" id="75934"/>
    <lineage>
        <taxon>Eukaryota</taxon>
        <taxon>Metazoa</taxon>
        <taxon>Chordata</taxon>
        <taxon>Craniata</taxon>
        <taxon>Vertebrata</taxon>
        <taxon>Euteleostomi</taxon>
        <taxon>Actinopterygii</taxon>
        <taxon>Neopterygii</taxon>
        <taxon>Teleostei</taxon>
        <taxon>Protacanthopterygii</taxon>
        <taxon>Esociformes</taxon>
        <taxon>Umbridae</taxon>
        <taxon>Umbra</taxon>
    </lineage>
</organism>
<evidence type="ECO:0000256" key="4">
    <source>
        <dbReference type="ARBA" id="ARBA00023155"/>
    </source>
</evidence>
<accession>A0ABD0WLR6</accession>
<dbReference type="InterPro" id="IPR001356">
    <property type="entry name" value="HD"/>
</dbReference>
<dbReference type="CDD" id="cd00086">
    <property type="entry name" value="homeodomain"/>
    <property type="match status" value="1"/>
</dbReference>
<dbReference type="AlphaFoldDB" id="A0ABD0WLR6"/>
<feature type="DNA-binding region" description="Homeobox" evidence="8">
    <location>
        <begin position="46"/>
        <end position="108"/>
    </location>
</feature>
<evidence type="ECO:0000256" key="2">
    <source>
        <dbReference type="ARBA" id="ARBA00023015"/>
    </source>
</evidence>
<keyword evidence="6 8" id="KW-0539">Nucleus</keyword>
<dbReference type="Proteomes" id="UP001557470">
    <property type="component" value="Unassembled WGS sequence"/>
</dbReference>
<protein>
    <recommendedName>
        <fullName evidence="10">Homeobox domain-containing protein</fullName>
    </recommendedName>
</protein>
<dbReference type="PROSITE" id="PS50071">
    <property type="entry name" value="HOMEOBOX_2"/>
    <property type="match status" value="1"/>
</dbReference>
<feature type="region of interest" description="Disordered" evidence="9">
    <location>
        <begin position="209"/>
        <end position="236"/>
    </location>
</feature>
<dbReference type="InterPro" id="IPR008422">
    <property type="entry name" value="KN_HD"/>
</dbReference>
<evidence type="ECO:0000313" key="11">
    <source>
        <dbReference type="EMBL" id="KAL0977819.1"/>
    </source>
</evidence>
<dbReference type="Pfam" id="PF05920">
    <property type="entry name" value="Homeobox_KN"/>
    <property type="match status" value="1"/>
</dbReference>
<feature type="compositionally biased region" description="Basic and acidic residues" evidence="9">
    <location>
        <begin position="1"/>
        <end position="15"/>
    </location>
</feature>
<evidence type="ECO:0000256" key="1">
    <source>
        <dbReference type="ARBA" id="ARBA00004123"/>
    </source>
</evidence>
<evidence type="ECO:0000256" key="5">
    <source>
        <dbReference type="ARBA" id="ARBA00023163"/>
    </source>
</evidence>
<evidence type="ECO:0000256" key="3">
    <source>
        <dbReference type="ARBA" id="ARBA00023125"/>
    </source>
</evidence>
<dbReference type="InterPro" id="IPR050224">
    <property type="entry name" value="TALE_homeobox"/>
</dbReference>
<dbReference type="GO" id="GO:0005634">
    <property type="term" value="C:nucleus"/>
    <property type="evidence" value="ECO:0007669"/>
    <property type="project" value="UniProtKB-SubCell"/>
</dbReference>
<name>A0ABD0WLR6_UMBPY</name>
<keyword evidence="12" id="KW-1185">Reference proteome</keyword>
<evidence type="ECO:0000256" key="6">
    <source>
        <dbReference type="ARBA" id="ARBA00023242"/>
    </source>
</evidence>
<dbReference type="SUPFAM" id="SSF46689">
    <property type="entry name" value="Homeodomain-like"/>
    <property type="match status" value="1"/>
</dbReference>
<feature type="domain" description="Homeobox" evidence="10">
    <location>
        <begin position="44"/>
        <end position="107"/>
    </location>
</feature>
<dbReference type="EMBL" id="JAGEUA010000005">
    <property type="protein sequence ID" value="KAL0977819.1"/>
    <property type="molecule type" value="Genomic_DNA"/>
</dbReference>
<feature type="compositionally biased region" description="Pro residues" evidence="9">
    <location>
        <begin position="285"/>
        <end position="294"/>
    </location>
</feature>
<dbReference type="InterPro" id="IPR009057">
    <property type="entry name" value="Homeodomain-like_sf"/>
</dbReference>
<keyword evidence="2" id="KW-0805">Transcription regulation</keyword>
<proteinExistence type="inferred from homology"/>
<dbReference type="PANTHER" id="PTHR11850">
    <property type="entry name" value="HOMEOBOX PROTEIN TRANSCRIPTION FACTORS"/>
    <property type="match status" value="1"/>
</dbReference>
<keyword evidence="5" id="KW-0804">Transcription</keyword>
<feature type="region of interest" description="Disordered" evidence="9">
    <location>
        <begin position="115"/>
        <end position="149"/>
    </location>
</feature>
<evidence type="ECO:0000256" key="9">
    <source>
        <dbReference type="SAM" id="MobiDB-lite"/>
    </source>
</evidence>
<comment type="caution">
    <text evidence="11">The sequence shown here is derived from an EMBL/GenBank/DDBJ whole genome shotgun (WGS) entry which is preliminary data.</text>
</comment>
<comment type="subcellular location">
    <subcellularLocation>
        <location evidence="1 8">Nucleus</location>
    </subcellularLocation>
</comment>
<evidence type="ECO:0000256" key="7">
    <source>
        <dbReference type="ARBA" id="ARBA00038021"/>
    </source>
</evidence>
<feature type="region of interest" description="Disordered" evidence="9">
    <location>
        <begin position="1"/>
        <end position="51"/>
    </location>
</feature>
<comment type="similarity">
    <text evidence="7">Belongs to the TALE/TGIF homeobox family.</text>
</comment>
<keyword evidence="3 8" id="KW-0238">DNA-binding</keyword>
<dbReference type="Gene3D" id="1.10.10.60">
    <property type="entry name" value="Homeodomain-like"/>
    <property type="match status" value="1"/>
</dbReference>
<keyword evidence="4 8" id="KW-0371">Homeobox</keyword>